<evidence type="ECO:0000313" key="3">
    <source>
        <dbReference type="EMBL" id="MBM9621957.1"/>
    </source>
</evidence>
<evidence type="ECO:0000256" key="2">
    <source>
        <dbReference type="SAM" id="SignalP"/>
    </source>
</evidence>
<dbReference type="Proteomes" id="UP000664109">
    <property type="component" value="Unassembled WGS sequence"/>
</dbReference>
<evidence type="ECO:0000256" key="1">
    <source>
        <dbReference type="SAM" id="MobiDB-lite"/>
    </source>
</evidence>
<proteinExistence type="predicted"/>
<dbReference type="RefSeq" id="WP_205375755.1">
    <property type="nucleotide sequence ID" value="NZ_JAFEJA010000001.1"/>
</dbReference>
<name>A0ABS2UYG7_9ACTN</name>
<organism evidence="3 4">
    <name type="scientific">Streptomyces zhihengii</name>
    <dbReference type="NCBI Taxonomy" id="1818004"/>
    <lineage>
        <taxon>Bacteria</taxon>
        <taxon>Bacillati</taxon>
        <taxon>Actinomycetota</taxon>
        <taxon>Actinomycetes</taxon>
        <taxon>Kitasatosporales</taxon>
        <taxon>Streptomycetaceae</taxon>
        <taxon>Streptomyces</taxon>
    </lineage>
</organism>
<feature type="chain" id="PRO_5046699256" description="Lipoprotein" evidence="2">
    <location>
        <begin position="28"/>
        <end position="187"/>
    </location>
</feature>
<keyword evidence="4" id="KW-1185">Reference proteome</keyword>
<accession>A0ABS2UYG7</accession>
<sequence length="187" mass="18945">MRTTTTTNTPRTARTVLAVALIVLASACSPGERDHGRVADTGTASAAPRTASGSLEDLARQAGCEPNIQTDAAELRQANCATAQGKYVLATFATEDGQRVWLDEADDYGGTYLVGGSWVAVGDEKVVAALRGRLGGTVRTGTDHGSHPGGGTSGGGTSGAGEHEGHESPAGDGGHEGHERHEGTPQG</sequence>
<evidence type="ECO:0008006" key="5">
    <source>
        <dbReference type="Google" id="ProtNLM"/>
    </source>
</evidence>
<comment type="caution">
    <text evidence="3">The sequence shown here is derived from an EMBL/GenBank/DDBJ whole genome shotgun (WGS) entry which is preliminary data.</text>
</comment>
<dbReference type="EMBL" id="JAFEJA010000001">
    <property type="protein sequence ID" value="MBM9621957.1"/>
    <property type="molecule type" value="Genomic_DNA"/>
</dbReference>
<protein>
    <recommendedName>
        <fullName evidence="5">Lipoprotein</fullName>
    </recommendedName>
</protein>
<feature type="region of interest" description="Disordered" evidence="1">
    <location>
        <begin position="31"/>
        <end position="53"/>
    </location>
</feature>
<gene>
    <name evidence="3" type="ORF">JE024_25130</name>
</gene>
<reference evidence="3 4" key="1">
    <citation type="journal article" date="2016" name="Arch. Microbiol.">
        <title>Streptomyces zhihengii sp. nov., isolated from rhizospheric soil of Psammosilene tunicoides.</title>
        <authorList>
            <person name="Huang M.J."/>
            <person name="Fei J.J."/>
            <person name="Salam N."/>
            <person name="Kim C.J."/>
            <person name="Hozzein W.N."/>
            <person name="Xiao M."/>
            <person name="Huang H.Q."/>
            <person name="Li W.J."/>
        </authorList>
    </citation>
    <scope>NUCLEOTIDE SEQUENCE [LARGE SCALE GENOMIC DNA]</scope>
    <source>
        <strain evidence="3 4">YIM T102</strain>
    </source>
</reference>
<dbReference type="PROSITE" id="PS51257">
    <property type="entry name" value="PROKAR_LIPOPROTEIN"/>
    <property type="match status" value="1"/>
</dbReference>
<feature type="compositionally biased region" description="Basic and acidic residues" evidence="1">
    <location>
        <begin position="161"/>
        <end position="187"/>
    </location>
</feature>
<feature type="region of interest" description="Disordered" evidence="1">
    <location>
        <begin position="136"/>
        <end position="187"/>
    </location>
</feature>
<evidence type="ECO:0000313" key="4">
    <source>
        <dbReference type="Proteomes" id="UP000664109"/>
    </source>
</evidence>
<keyword evidence="2" id="KW-0732">Signal</keyword>
<feature type="signal peptide" evidence="2">
    <location>
        <begin position="1"/>
        <end position="27"/>
    </location>
</feature>
<feature type="compositionally biased region" description="Gly residues" evidence="1">
    <location>
        <begin position="147"/>
        <end position="159"/>
    </location>
</feature>